<keyword evidence="2" id="KW-1185">Reference proteome</keyword>
<proteinExistence type="predicted"/>
<sequence length="120" mass="13526">MRWSDVPSGRARDELVGCALRRSPREWLNVPWDEARDEMVGYGWRCPVMEPGKSWLAVPWDEAHMEQCWLRSWEPVVGLLAMPSDGARGGLVGGALRMGFVMGWLGCSADEGRDVHVWSL</sequence>
<reference evidence="1" key="1">
    <citation type="journal article" date="2022" name="bioRxiv">
        <title>Sequencing and chromosome-scale assembly of the giantPleurodeles waltlgenome.</title>
        <authorList>
            <person name="Brown T."/>
            <person name="Elewa A."/>
            <person name="Iarovenko S."/>
            <person name="Subramanian E."/>
            <person name="Araus A.J."/>
            <person name="Petzold A."/>
            <person name="Susuki M."/>
            <person name="Suzuki K.-i.T."/>
            <person name="Hayashi T."/>
            <person name="Toyoda A."/>
            <person name="Oliveira C."/>
            <person name="Osipova E."/>
            <person name="Leigh N.D."/>
            <person name="Simon A."/>
            <person name="Yun M.H."/>
        </authorList>
    </citation>
    <scope>NUCLEOTIDE SEQUENCE</scope>
    <source>
        <strain evidence="1">20211129_DDA</strain>
        <tissue evidence="1">Liver</tissue>
    </source>
</reference>
<accession>A0AAV7UTC1</accession>
<gene>
    <name evidence="1" type="ORF">NDU88_001176</name>
</gene>
<dbReference type="AlphaFoldDB" id="A0AAV7UTC1"/>
<evidence type="ECO:0000313" key="1">
    <source>
        <dbReference type="EMBL" id="KAJ1191862.1"/>
    </source>
</evidence>
<name>A0AAV7UTC1_PLEWA</name>
<organism evidence="1 2">
    <name type="scientific">Pleurodeles waltl</name>
    <name type="common">Iberian ribbed newt</name>
    <dbReference type="NCBI Taxonomy" id="8319"/>
    <lineage>
        <taxon>Eukaryota</taxon>
        <taxon>Metazoa</taxon>
        <taxon>Chordata</taxon>
        <taxon>Craniata</taxon>
        <taxon>Vertebrata</taxon>
        <taxon>Euteleostomi</taxon>
        <taxon>Amphibia</taxon>
        <taxon>Batrachia</taxon>
        <taxon>Caudata</taxon>
        <taxon>Salamandroidea</taxon>
        <taxon>Salamandridae</taxon>
        <taxon>Pleurodelinae</taxon>
        <taxon>Pleurodeles</taxon>
    </lineage>
</organism>
<dbReference type="EMBL" id="JANPWB010000004">
    <property type="protein sequence ID" value="KAJ1191862.1"/>
    <property type="molecule type" value="Genomic_DNA"/>
</dbReference>
<protein>
    <submittedName>
        <fullName evidence="1">Uncharacterized protein</fullName>
    </submittedName>
</protein>
<evidence type="ECO:0000313" key="2">
    <source>
        <dbReference type="Proteomes" id="UP001066276"/>
    </source>
</evidence>
<comment type="caution">
    <text evidence="1">The sequence shown here is derived from an EMBL/GenBank/DDBJ whole genome shotgun (WGS) entry which is preliminary data.</text>
</comment>
<dbReference type="Proteomes" id="UP001066276">
    <property type="component" value="Chromosome 2_2"/>
</dbReference>